<evidence type="ECO:0000313" key="8">
    <source>
        <dbReference type="Proteomes" id="UP000006753"/>
    </source>
</evidence>
<feature type="region of interest" description="Disordered" evidence="6">
    <location>
        <begin position="43"/>
        <end position="67"/>
    </location>
</feature>
<feature type="region of interest" description="Disordered" evidence="6">
    <location>
        <begin position="1"/>
        <end position="26"/>
    </location>
</feature>
<evidence type="ECO:0000256" key="6">
    <source>
        <dbReference type="SAM" id="MobiDB-lite"/>
    </source>
</evidence>
<organism evidence="7 8">
    <name type="scientific">Marssonina brunnea f. sp. multigermtubi (strain MB_m1)</name>
    <name type="common">Marssonina leaf spot fungus</name>
    <dbReference type="NCBI Taxonomy" id="1072389"/>
    <lineage>
        <taxon>Eukaryota</taxon>
        <taxon>Fungi</taxon>
        <taxon>Dikarya</taxon>
        <taxon>Ascomycota</taxon>
        <taxon>Pezizomycotina</taxon>
        <taxon>Leotiomycetes</taxon>
        <taxon>Helotiales</taxon>
        <taxon>Drepanopezizaceae</taxon>
        <taxon>Drepanopeziza</taxon>
    </lineage>
</organism>
<feature type="region of interest" description="Disordered" evidence="6">
    <location>
        <begin position="451"/>
        <end position="520"/>
    </location>
</feature>
<evidence type="ECO:0000313" key="7">
    <source>
        <dbReference type="EMBL" id="EKD14213.1"/>
    </source>
</evidence>
<reference evidence="7 8" key="1">
    <citation type="journal article" date="2012" name="BMC Genomics">
        <title>Sequencing the genome of Marssonina brunnea reveals fungus-poplar co-evolution.</title>
        <authorList>
            <person name="Zhu S."/>
            <person name="Cao Y.-Z."/>
            <person name="Jiang C."/>
            <person name="Tan B.-Y."/>
            <person name="Wang Z."/>
            <person name="Feng S."/>
            <person name="Zhang L."/>
            <person name="Su X.-H."/>
            <person name="Brejova B."/>
            <person name="Vinar T."/>
            <person name="Xu M."/>
            <person name="Wang M.-X."/>
            <person name="Zhang S.-G."/>
            <person name="Huang M.-R."/>
            <person name="Wu R."/>
            <person name="Zhou Y."/>
        </authorList>
    </citation>
    <scope>NUCLEOTIDE SEQUENCE [LARGE SCALE GENOMIC DNA]</scope>
    <source>
        <strain evidence="7 8">MB_m1</strain>
    </source>
</reference>
<dbReference type="InterPro" id="IPR024758">
    <property type="entry name" value="Inp1"/>
</dbReference>
<dbReference type="InParanoid" id="K1X014"/>
<evidence type="ECO:0000256" key="4">
    <source>
        <dbReference type="ARBA" id="ARBA00021397"/>
    </source>
</evidence>
<evidence type="ECO:0000256" key="2">
    <source>
        <dbReference type="ARBA" id="ARBA00004421"/>
    </source>
</evidence>
<proteinExistence type="inferred from homology"/>
<keyword evidence="5" id="KW-0472">Membrane</keyword>
<feature type="compositionally biased region" description="Polar residues" evidence="6">
    <location>
        <begin position="238"/>
        <end position="248"/>
    </location>
</feature>
<comment type="similarity">
    <text evidence="3">Belongs to the INP1 family.</text>
</comment>
<accession>K1X014</accession>
<dbReference type="OMA" id="PMPCAWE"/>
<feature type="compositionally biased region" description="Low complexity" evidence="6">
    <location>
        <begin position="7"/>
        <end position="26"/>
    </location>
</feature>
<sequence>MAMPSTSAPRRSVSLPPPRLASSSPDPQIEILFTLPSARVISFSSKPSSRPGSSSGATNTEEEPGTLSWASPFERTIAVGPLRIYRAPGSVAFLSCVNALRPILPKSQAWFVDGTGAKFVLQIRPPQYWRIEIPTTTAEELRMLAELTRILEQVLLLDKTPCPFERDFVVELPAKPETPVKKRPWRPVERPQSDDSPKSSPLVQAIAIEDESRPSTPCPAPNLSVSMERRPASPPTPLQNRRLSSKNSECGILPAVEDVDISKITSSNRASDNKPQKLPSGPALSEENLSLLRTSESEFVFGGYVAEGEESDSCSEATNNKILTLRSSTDAHPPLADTEIENNRLQSMPNSSRSVTAPPLLSLITCPIPKTRTQSPLRTATSFESASSECSSSVESFHSTQSWAPPSPPTSEPGSPSTYPFLHENIILPKRSLYTREASELTVTREKSRVWDMTASSARSKARSLSPPPKTPPNLVHDGSDKSDEEKYEITTPPTVRSSVRHRATTSSNSRRRELSPLPAAVNLFSPPRRRQRHLRTSRHLPTAIIQKTCEILMSPPSHLFHLMISIASKIAAGEWRGVLSGHGEAVHWDFEDEYGSNTLYEDDYGNPISKTAPPKAKTSGAIVPVGTCEID</sequence>
<feature type="region of interest" description="Disordered" evidence="6">
    <location>
        <begin position="178"/>
        <end position="250"/>
    </location>
</feature>
<comment type="function">
    <text evidence="1">Required for peroxisome inheritance.</text>
</comment>
<dbReference type="GO" id="GO:0005780">
    <property type="term" value="C:extrinsic component of intraperoxisomal membrane"/>
    <property type="evidence" value="ECO:0007669"/>
    <property type="project" value="InterPro"/>
</dbReference>
<evidence type="ECO:0000256" key="5">
    <source>
        <dbReference type="ARBA" id="ARBA00023136"/>
    </source>
</evidence>
<feature type="region of interest" description="Disordered" evidence="6">
    <location>
        <begin position="264"/>
        <end position="283"/>
    </location>
</feature>
<dbReference type="GO" id="GO:0045033">
    <property type="term" value="P:peroxisome inheritance"/>
    <property type="evidence" value="ECO:0007669"/>
    <property type="project" value="InterPro"/>
</dbReference>
<dbReference type="EMBL" id="JH921446">
    <property type="protein sequence ID" value="EKD14213.1"/>
    <property type="molecule type" value="Genomic_DNA"/>
</dbReference>
<gene>
    <name evidence="7" type="ORF">MBM_07443</name>
</gene>
<dbReference type="GeneID" id="18763378"/>
<evidence type="ECO:0000256" key="3">
    <source>
        <dbReference type="ARBA" id="ARBA00010707"/>
    </source>
</evidence>
<dbReference type="STRING" id="1072389.K1X014"/>
<dbReference type="HOGENOM" id="CLU_016546_0_0_1"/>
<name>K1X014_MARBU</name>
<dbReference type="eggNOG" id="ENOG502S7ZC">
    <property type="taxonomic scope" value="Eukaryota"/>
</dbReference>
<feature type="compositionally biased region" description="Low complexity" evidence="6">
    <location>
        <begin position="43"/>
        <end position="56"/>
    </location>
</feature>
<evidence type="ECO:0000256" key="1">
    <source>
        <dbReference type="ARBA" id="ARBA00003594"/>
    </source>
</evidence>
<keyword evidence="8" id="KW-1185">Reference proteome</keyword>
<dbReference type="Pfam" id="PF12634">
    <property type="entry name" value="Inp1"/>
    <property type="match status" value="1"/>
</dbReference>
<protein>
    <recommendedName>
        <fullName evidence="4">Inheritance of peroxisomes protein 1</fullName>
    </recommendedName>
</protein>
<feature type="compositionally biased region" description="Basic and acidic residues" evidence="6">
    <location>
        <begin position="478"/>
        <end position="489"/>
    </location>
</feature>
<feature type="region of interest" description="Disordered" evidence="6">
    <location>
        <begin position="398"/>
        <end position="420"/>
    </location>
</feature>
<feature type="compositionally biased region" description="Low complexity" evidence="6">
    <location>
        <begin position="455"/>
        <end position="465"/>
    </location>
</feature>
<dbReference type="AlphaFoldDB" id="K1X014"/>
<dbReference type="Proteomes" id="UP000006753">
    <property type="component" value="Unassembled WGS sequence"/>
</dbReference>
<comment type="subcellular location">
    <subcellularLocation>
        <location evidence="2">Peroxisome membrane</location>
        <topology evidence="2">Peripheral membrane protein</topology>
    </subcellularLocation>
</comment>
<dbReference type="RefSeq" id="XP_007295332.1">
    <property type="nucleotide sequence ID" value="XM_007295270.1"/>
</dbReference>
<dbReference type="KEGG" id="mbe:MBM_07443"/>
<dbReference type="OrthoDB" id="4097008at2759"/>
<feature type="compositionally biased region" description="Basic and acidic residues" evidence="6">
    <location>
        <begin position="186"/>
        <end position="197"/>
    </location>
</feature>